<evidence type="ECO:0000313" key="1">
    <source>
        <dbReference type="Proteomes" id="UP000095281"/>
    </source>
</evidence>
<dbReference type="WBParaSite" id="MhA1_Contig1128.frz3.gene20">
    <property type="protein sequence ID" value="MhA1_Contig1128.frz3.gene20"/>
    <property type="gene ID" value="MhA1_Contig1128.frz3.gene20"/>
</dbReference>
<sequence>WKKALTTQIPLFLFEEMSEQLTKEETITSFVLFIKREGFYKQ</sequence>
<proteinExistence type="predicted"/>
<name>A0A1I8AZJ3_MELHA</name>
<evidence type="ECO:0000313" key="2">
    <source>
        <dbReference type="WBParaSite" id="MhA1_Contig1128.frz3.gene20"/>
    </source>
</evidence>
<protein>
    <submittedName>
        <fullName evidence="2">SAM-dependent methyltransferase</fullName>
    </submittedName>
</protein>
<dbReference type="Proteomes" id="UP000095281">
    <property type="component" value="Unplaced"/>
</dbReference>
<keyword evidence="1" id="KW-1185">Reference proteome</keyword>
<reference evidence="2" key="1">
    <citation type="submission" date="2016-11" db="UniProtKB">
        <authorList>
            <consortium name="WormBaseParasite"/>
        </authorList>
    </citation>
    <scope>IDENTIFICATION</scope>
</reference>
<accession>A0A1I8AZJ3</accession>
<dbReference type="AlphaFoldDB" id="A0A1I8AZJ3"/>
<organism evidence="1 2">
    <name type="scientific">Meloidogyne hapla</name>
    <name type="common">Root-knot nematode worm</name>
    <dbReference type="NCBI Taxonomy" id="6305"/>
    <lineage>
        <taxon>Eukaryota</taxon>
        <taxon>Metazoa</taxon>
        <taxon>Ecdysozoa</taxon>
        <taxon>Nematoda</taxon>
        <taxon>Chromadorea</taxon>
        <taxon>Rhabditida</taxon>
        <taxon>Tylenchina</taxon>
        <taxon>Tylenchomorpha</taxon>
        <taxon>Tylenchoidea</taxon>
        <taxon>Meloidogynidae</taxon>
        <taxon>Meloidogyninae</taxon>
        <taxon>Meloidogyne</taxon>
    </lineage>
</organism>